<dbReference type="Proteomes" id="UP000187406">
    <property type="component" value="Unassembled WGS sequence"/>
</dbReference>
<dbReference type="SUPFAM" id="SSF53098">
    <property type="entry name" value="Ribonuclease H-like"/>
    <property type="match status" value="1"/>
</dbReference>
<dbReference type="PANTHER" id="PTHR32166:SF81">
    <property type="entry name" value="OS06G0658400 PROTEIN"/>
    <property type="match status" value="1"/>
</dbReference>
<accession>A0A1Q3BN60</accession>
<evidence type="ECO:0000259" key="2">
    <source>
        <dbReference type="Pfam" id="PF05699"/>
    </source>
</evidence>
<feature type="domain" description="HAT C-terminal dimerisation" evidence="2">
    <location>
        <begin position="527"/>
        <end position="593"/>
    </location>
</feature>
<dbReference type="InParanoid" id="A0A1Q3BN60"/>
<dbReference type="EMBL" id="BDDD01000715">
    <property type="protein sequence ID" value="GAV69329.1"/>
    <property type="molecule type" value="Genomic_DNA"/>
</dbReference>
<dbReference type="Pfam" id="PF04937">
    <property type="entry name" value="DUF659"/>
    <property type="match status" value="1"/>
</dbReference>
<dbReference type="InterPro" id="IPR008906">
    <property type="entry name" value="HATC_C_dom"/>
</dbReference>
<dbReference type="Pfam" id="PF05699">
    <property type="entry name" value="Dimer_Tnp_hAT"/>
    <property type="match status" value="1"/>
</dbReference>
<evidence type="ECO:0000313" key="4">
    <source>
        <dbReference type="Proteomes" id="UP000187406"/>
    </source>
</evidence>
<evidence type="ECO:0000259" key="1">
    <source>
        <dbReference type="Pfam" id="PF04937"/>
    </source>
</evidence>
<name>A0A1Q3BN60_CEPFO</name>
<dbReference type="AlphaFoldDB" id="A0A1Q3BN60"/>
<feature type="non-terminal residue" evidence="3">
    <location>
        <position position="1"/>
    </location>
</feature>
<evidence type="ECO:0000313" key="3">
    <source>
        <dbReference type="EMBL" id="GAV69329.1"/>
    </source>
</evidence>
<dbReference type="InterPro" id="IPR007021">
    <property type="entry name" value="DUF659"/>
</dbReference>
<dbReference type="OrthoDB" id="907379at2759"/>
<comment type="caution">
    <text evidence="3">The sequence shown here is derived from an EMBL/GenBank/DDBJ whole genome shotgun (WGS) entry which is preliminary data.</text>
</comment>
<dbReference type="InterPro" id="IPR012337">
    <property type="entry name" value="RNaseH-like_sf"/>
</dbReference>
<keyword evidence="4" id="KW-1185">Reference proteome</keyword>
<proteinExistence type="predicted"/>
<gene>
    <name evidence="3" type="ORF">CFOL_v3_12830</name>
</gene>
<reference evidence="4" key="1">
    <citation type="submission" date="2016-04" db="EMBL/GenBank/DDBJ databases">
        <title>Cephalotus genome sequencing.</title>
        <authorList>
            <person name="Fukushima K."/>
            <person name="Hasebe M."/>
            <person name="Fang X."/>
        </authorList>
    </citation>
    <scope>NUCLEOTIDE SEQUENCE [LARGE SCALE GENOMIC DNA]</scope>
    <source>
        <strain evidence="4">cv. St1</strain>
    </source>
</reference>
<feature type="domain" description="DUF659" evidence="1">
    <location>
        <begin position="141"/>
        <end position="304"/>
    </location>
</feature>
<protein>
    <submittedName>
        <fullName evidence="3">DUF659 domain-containing protein/Dimer_Tnp_hAT domain-containing protein</fullName>
    </submittedName>
</protein>
<dbReference type="STRING" id="3775.A0A1Q3BN60"/>
<organism evidence="3 4">
    <name type="scientific">Cephalotus follicularis</name>
    <name type="common">Albany pitcher plant</name>
    <dbReference type="NCBI Taxonomy" id="3775"/>
    <lineage>
        <taxon>Eukaryota</taxon>
        <taxon>Viridiplantae</taxon>
        <taxon>Streptophyta</taxon>
        <taxon>Embryophyta</taxon>
        <taxon>Tracheophyta</taxon>
        <taxon>Spermatophyta</taxon>
        <taxon>Magnoliopsida</taxon>
        <taxon>eudicotyledons</taxon>
        <taxon>Gunneridae</taxon>
        <taxon>Pentapetalae</taxon>
        <taxon>rosids</taxon>
        <taxon>fabids</taxon>
        <taxon>Oxalidales</taxon>
        <taxon>Cephalotaceae</taxon>
        <taxon>Cephalotus</taxon>
    </lineage>
</organism>
<dbReference type="GO" id="GO:0046983">
    <property type="term" value="F:protein dimerization activity"/>
    <property type="evidence" value="ECO:0007669"/>
    <property type="project" value="InterPro"/>
</dbReference>
<feature type="non-terminal residue" evidence="3">
    <location>
        <position position="600"/>
    </location>
</feature>
<dbReference type="PANTHER" id="PTHR32166">
    <property type="entry name" value="OSJNBA0013A04.12 PROTEIN"/>
    <property type="match status" value="1"/>
</dbReference>
<sequence length="600" mass="69494">KCNFCQKDFKSSYTRVITHLLKISGKGVGPCLKVTTRDLWDMQKLDEEATTRINSNASKLVPLPPSSYGKSSYIDLKKRKTGNVSAIEKKFNISEREHLDYEIARMFYSAGLPFNLARNPYFQSAFTYAANHNIAGYLPPGYNLLWTTLLQKEKANIDRLCASIRNSWNENGVSIVSNGWSDSQRRPLINFMAVSDGDAMFIKSVDCSGQTKDAQFIYNLLKEVINEVGYTKVVQVITDNASNCKGAGQLIEQEFPSIVWTPCVVHTLNLALKNICVTKNVESNQVAYEACSWISYIIEDVMMIRNFIMNHSMRLAMFNEFVSLKLLSVAETRFASMVIMLKRFKLIKSGLQNMIIYEKWIIYRDDHQGRAKTVKEKVLDDLWWDSIDYILPFTAPIYDMIRFCDTDKPSLHLVYDMWDMMIEKVKKAIYYHEVKMVHEESPFFQVVHGILIDRWNKNNTPLHCLAHALNPKVPLHKDMEINQERIKCIEKYFPNLEERNKVNMQYAEFVGKNGDFRDFDYIENRYAMDPKAWWVLHGACAPMLQTIARLLAQPSSSSCAERNWSTYSFVHSMKRNKMTPKRAEDLVYIHSNLRLLSRKS</sequence>